<reference evidence="2" key="1">
    <citation type="submission" date="2022-08" db="EMBL/GenBank/DDBJ databases">
        <authorList>
            <person name="Gutierrez-Valencia J."/>
        </authorList>
    </citation>
    <scope>NUCLEOTIDE SEQUENCE</scope>
</reference>
<accession>A0AAV0RU86</accession>
<protein>
    <submittedName>
        <fullName evidence="2">Uncharacterized protein</fullName>
    </submittedName>
</protein>
<dbReference type="Proteomes" id="UP001154282">
    <property type="component" value="Unassembled WGS sequence"/>
</dbReference>
<organism evidence="2 3">
    <name type="scientific">Linum tenue</name>
    <dbReference type="NCBI Taxonomy" id="586396"/>
    <lineage>
        <taxon>Eukaryota</taxon>
        <taxon>Viridiplantae</taxon>
        <taxon>Streptophyta</taxon>
        <taxon>Embryophyta</taxon>
        <taxon>Tracheophyta</taxon>
        <taxon>Spermatophyta</taxon>
        <taxon>Magnoliopsida</taxon>
        <taxon>eudicotyledons</taxon>
        <taxon>Gunneridae</taxon>
        <taxon>Pentapetalae</taxon>
        <taxon>rosids</taxon>
        <taxon>fabids</taxon>
        <taxon>Malpighiales</taxon>
        <taxon>Linaceae</taxon>
        <taxon>Linum</taxon>
    </lineage>
</organism>
<keyword evidence="1" id="KW-1133">Transmembrane helix</keyword>
<name>A0AAV0RU86_9ROSI</name>
<evidence type="ECO:0000256" key="1">
    <source>
        <dbReference type="SAM" id="Phobius"/>
    </source>
</evidence>
<keyword evidence="1" id="KW-0472">Membrane</keyword>
<dbReference type="AlphaFoldDB" id="A0AAV0RU86"/>
<dbReference type="EMBL" id="CAMGYJ010000011">
    <property type="protein sequence ID" value="CAI0559902.1"/>
    <property type="molecule type" value="Genomic_DNA"/>
</dbReference>
<keyword evidence="3" id="KW-1185">Reference proteome</keyword>
<feature type="transmembrane region" description="Helical" evidence="1">
    <location>
        <begin position="79"/>
        <end position="98"/>
    </location>
</feature>
<comment type="caution">
    <text evidence="2">The sequence shown here is derived from an EMBL/GenBank/DDBJ whole genome shotgun (WGS) entry which is preliminary data.</text>
</comment>
<evidence type="ECO:0000313" key="3">
    <source>
        <dbReference type="Proteomes" id="UP001154282"/>
    </source>
</evidence>
<keyword evidence="1" id="KW-0812">Transmembrane</keyword>
<evidence type="ECO:0000313" key="2">
    <source>
        <dbReference type="EMBL" id="CAI0559902.1"/>
    </source>
</evidence>
<sequence length="100" mass="11759">MNRPTKYFSKKPWQRVEPVLFHVWLDDLLGNRKGPSQPHSRCLLTASTTQVNGVCRKLEIPVFGEDYSPNRESSQFQSLSFQFSLVFFLNSFLFPFWLRS</sequence>
<gene>
    <name evidence="2" type="ORF">LITE_LOCUS49436</name>
</gene>
<proteinExistence type="predicted"/>